<evidence type="ECO:0000256" key="4">
    <source>
        <dbReference type="ARBA" id="ARBA00023136"/>
    </source>
</evidence>
<evidence type="ECO:0000313" key="7">
    <source>
        <dbReference type="Proteomes" id="UP001198565"/>
    </source>
</evidence>
<dbReference type="InterPro" id="IPR052527">
    <property type="entry name" value="Metal_cation-efflux_comp"/>
</dbReference>
<evidence type="ECO:0000256" key="5">
    <source>
        <dbReference type="SAM" id="Phobius"/>
    </source>
</evidence>
<evidence type="ECO:0000313" key="6">
    <source>
        <dbReference type="EMBL" id="MBY8885191.1"/>
    </source>
</evidence>
<dbReference type="PANTHER" id="PTHR43847:SF1">
    <property type="entry name" value="BLL3993 PROTEIN"/>
    <property type="match status" value="1"/>
</dbReference>
<keyword evidence="4 5" id="KW-0472">Membrane</keyword>
<dbReference type="Pfam" id="PF04191">
    <property type="entry name" value="PEMT"/>
    <property type="match status" value="1"/>
</dbReference>
<reference evidence="6 7" key="1">
    <citation type="submission" date="2021-08" db="EMBL/GenBank/DDBJ databases">
        <title>Streptomyces sp. PTM05 isolated from lichen.</title>
        <authorList>
            <person name="Somphong A."/>
            <person name="Phongsopitanun W."/>
            <person name="Tanasupawat S."/>
        </authorList>
    </citation>
    <scope>NUCLEOTIDE SEQUENCE [LARGE SCALE GENOMIC DNA]</scope>
    <source>
        <strain evidence="6 7">Ptm05</strain>
    </source>
</reference>
<name>A0ABS7QPR6_9ACTN</name>
<sequence>MGALHSVMVGLTAVCVAVFAVTWIIGAVYFGVRSGSRVADWAPGTRQTLVYRLALAVGVIAFVQLVRHTPGAFWHHFFYWQPVIAVVGAVVMVSSTALLVWARWVLGAMWAPVPVVRENQELRTGGPYAVVRHPIYTGLLGLVGGATLACGFGGWIVVFAFAVPWLLHRVRVEDGLMRREFGAQYETYRARVPALLPFPRPRPRGR</sequence>
<dbReference type="PANTHER" id="PTHR43847">
    <property type="entry name" value="BLL3993 PROTEIN"/>
    <property type="match status" value="1"/>
</dbReference>
<keyword evidence="7" id="KW-1185">Reference proteome</keyword>
<comment type="caution">
    <text evidence="6">The sequence shown here is derived from an EMBL/GenBank/DDBJ whole genome shotgun (WGS) entry which is preliminary data.</text>
</comment>
<keyword evidence="2 5" id="KW-0812">Transmembrane</keyword>
<comment type="subcellular location">
    <subcellularLocation>
        <location evidence="1">Endomembrane system</location>
        <topology evidence="1">Multi-pass membrane protein</topology>
    </subcellularLocation>
</comment>
<dbReference type="EMBL" id="JAINVZ010000005">
    <property type="protein sequence ID" value="MBY8885191.1"/>
    <property type="molecule type" value="Genomic_DNA"/>
</dbReference>
<keyword evidence="3 5" id="KW-1133">Transmembrane helix</keyword>
<dbReference type="InterPro" id="IPR007318">
    <property type="entry name" value="Phopholipid_MeTrfase"/>
</dbReference>
<protein>
    <submittedName>
        <fullName evidence="6">Isoprenylcysteine carboxylmethyltransferase family protein</fullName>
    </submittedName>
</protein>
<organism evidence="6 7">
    <name type="scientific">Streptantibioticus parmotrematis</name>
    <dbReference type="NCBI Taxonomy" id="2873249"/>
    <lineage>
        <taxon>Bacteria</taxon>
        <taxon>Bacillati</taxon>
        <taxon>Actinomycetota</taxon>
        <taxon>Actinomycetes</taxon>
        <taxon>Kitasatosporales</taxon>
        <taxon>Streptomycetaceae</taxon>
        <taxon>Streptantibioticus</taxon>
    </lineage>
</organism>
<dbReference type="Proteomes" id="UP001198565">
    <property type="component" value="Unassembled WGS sequence"/>
</dbReference>
<feature type="transmembrane region" description="Helical" evidence="5">
    <location>
        <begin position="49"/>
        <end position="66"/>
    </location>
</feature>
<evidence type="ECO:0000256" key="3">
    <source>
        <dbReference type="ARBA" id="ARBA00022989"/>
    </source>
</evidence>
<accession>A0ABS7QPR6</accession>
<dbReference type="Gene3D" id="1.20.120.1630">
    <property type="match status" value="1"/>
</dbReference>
<proteinExistence type="predicted"/>
<feature type="transmembrane region" description="Helical" evidence="5">
    <location>
        <begin position="78"/>
        <end position="102"/>
    </location>
</feature>
<evidence type="ECO:0000256" key="1">
    <source>
        <dbReference type="ARBA" id="ARBA00004127"/>
    </source>
</evidence>
<evidence type="ECO:0000256" key="2">
    <source>
        <dbReference type="ARBA" id="ARBA00022692"/>
    </source>
</evidence>
<gene>
    <name evidence="6" type="ORF">K7472_10080</name>
</gene>
<dbReference type="RefSeq" id="WP_222976343.1">
    <property type="nucleotide sequence ID" value="NZ_JAINVZ010000005.1"/>
</dbReference>
<feature type="transmembrane region" description="Helical" evidence="5">
    <location>
        <begin position="135"/>
        <end position="167"/>
    </location>
</feature>
<feature type="transmembrane region" description="Helical" evidence="5">
    <location>
        <begin position="7"/>
        <end position="29"/>
    </location>
</feature>